<dbReference type="PANTHER" id="PTHR37957:SF1">
    <property type="entry name" value="PHYTASE-LIKE DOMAIN-CONTAINING PROTEIN"/>
    <property type="match status" value="1"/>
</dbReference>
<proteinExistence type="predicted"/>
<dbReference type="InterPro" id="IPR038081">
    <property type="entry name" value="CalX-like_sf"/>
</dbReference>
<dbReference type="eggNOG" id="COG2931">
    <property type="taxonomic scope" value="Bacteria"/>
</dbReference>
<keyword evidence="2" id="KW-0862">Zinc</keyword>
<sequence>MAKNVIIMIGDGMGWEMTRASAIQLIIEEQIEQYKAENPSATNQEIFDQLFAGDTLQDADYYTEGAGFGTSYHTLEGYVISTTGNTYIDGDKGNSALQGDPFDHNTGQAPIREGFEFNPDPALVEGFFEELRDQGFDEDAILDEDGNIRGGNVPIFNLEKGGESPWDSDYYENRDNPDEGFDKEYIKNLYPDSAGTATGLYTGVKTYVGAIAVDIFEETVETTAERALSTGKSVGVVSSVPFNHATPAAAIAHVNQRNKTTDESVTDELDEFGHPIEDTDNIFRQIVDEVKPTVVLGGGHPDGRGDERYVTYEELEKLRNGEYDYEFVERAPGASETLAETASEIDPDAGERLFGIYGARGQGGNLPWRGADSDYSEAGTVRDEGRPRTERPLEEGETDEEFIAREVDENPTLQELTEATLDVLEDDNEGFWMMVESGDIDWSAHDNDMDAMLGTLKDFDDSVRSVQEWIAENGGYEENLLIVTADHDHYLTLNDNFPEVVAEALLLGEGGLELTMNDDPNESGHFWGSDPDVKYGWGTHTSRPVPVYFQGPSEDEAFLQGFLGDGYEAYGTEVEGVGTYIDQVHLGLTQLNALSEELPTATLVGFSSLPADTFEPGLPGGSGNSISSDNRDVPFDEQPVQGFSGVQFAEDGNYWFLSDNGYGSKANSDDYLLRIFKVDPNFQTEDGGTGEAEVLDFIQLSDPNDLIPFDIVQEGTTERLLTGADFDIESIVIAEDGSIWIGEEFGPYLLHFNADGELIDAPFATPNIYDFNTLDGEDPLVIAHRGASGDRPEHTAGFLSSDLVGSYNLGIRFGADFIEPDLVPTKDGVLIARHENALAIVETDENGNPMMDENGDYVIAEATTNVHLLPQFSDLLTTKVVDGRSYTGWFSEDFTLAEIKQLRALERIPEIRPDNTDYDFFFEIPTLEEIIDLVNEIEATTGEQIGIYPETKHPTYFAEEGSFIDGSPININTSQILIDTLVEKGFTDPDRIFIQSFEVSNLKDLSENIMPEAGVDIPLVQLIGGGGAPYDLEASGDGRTYSDLITPDGLAEIATYADGIGPSKRRIVGTSDNELLEPTTLVEDAHEAGLQVHPYTFRDEDVFLADDYNGNPEAEYDQFYSLGVDGLFSDNPDTARLVLDKITAEFVSSPDNPENAEFVNLSRSRGYEGLGYSPDLMTLYPMLEGRVMGDPENALRIYEFDVASESFADELAGYYELADGSHAIGDMTPINDNEFIVIERDGNQGEEAAFKKLFKVDLSQVDENGFVEKTELVDLLNIADPDDLNNDGETFFSFPFVTIEDVLVLDEQTLLVANDNNYPFSIGRGPDIDNNEIIQIQLDEPLDVDPRVGVISEVGLSVDKTTVSEDGETYTLTFTLDEAAPEGGLRVVWSEVDSDNAFGDIEFPPTLTNASNLEQLTPEDGELARSAITIDEGATSATITLTTVADEVTEGDETTTYTLIDEIGYAPTDDSSVTVTIEDTSMAAPAVPMMVRGSSDGDFFDTENPGDAEFMGDNQILFAGSGDDFVDVSLAPGGSRSRIDLGSGDDIIFAGSNNRILAGSGDDMLFLDSGEGNNIVTGGSGMDQFWLVTDAEALPANPNTITDFTIGKDVIGFGATDLSFDDLMLTQNGADTTLNALGQDLAILRQIESSDLSAADFVFA</sequence>
<feature type="binding site" evidence="2">
    <location>
        <position position="246"/>
    </location>
    <ligand>
        <name>Mg(2+)</name>
        <dbReference type="ChEBI" id="CHEBI:18420"/>
    </ligand>
</feature>
<dbReference type="Gene3D" id="2.150.10.10">
    <property type="entry name" value="Serralysin-like metalloprotease, C-terminal"/>
    <property type="match status" value="1"/>
</dbReference>
<reference evidence="5 6" key="1">
    <citation type="submission" date="2007-03" db="EMBL/GenBank/DDBJ databases">
        <authorList>
            <person name="Stal L."/>
            <person name="Ferriera S."/>
            <person name="Johnson J."/>
            <person name="Kravitz S."/>
            <person name="Beeson K."/>
            <person name="Sutton G."/>
            <person name="Rogers Y.-H."/>
            <person name="Friedman R."/>
            <person name="Frazier M."/>
            <person name="Venter J.C."/>
        </authorList>
    </citation>
    <scope>NUCLEOTIDE SEQUENCE [LARGE SCALE GENOMIC DNA]</scope>
    <source>
        <strain evidence="5 6">CCY0110</strain>
    </source>
</reference>
<dbReference type="Gene3D" id="3.20.20.190">
    <property type="entry name" value="Phosphatidylinositol (PI) phosphodiesterase"/>
    <property type="match status" value="1"/>
</dbReference>
<dbReference type="InterPro" id="IPR030395">
    <property type="entry name" value="GP_PDE_dom"/>
</dbReference>
<dbReference type="SMART" id="SM00098">
    <property type="entry name" value="alkPPc"/>
    <property type="match status" value="1"/>
</dbReference>
<feature type="binding site" evidence="2">
    <location>
        <position position="487"/>
    </location>
    <ligand>
        <name>Zn(2+)</name>
        <dbReference type="ChEBI" id="CHEBI:29105"/>
        <label>2</label>
    </ligand>
</feature>
<accession>A3ITD9</accession>
<keyword evidence="6" id="KW-1185">Reference proteome</keyword>
<evidence type="ECO:0000313" key="5">
    <source>
        <dbReference type="EMBL" id="EAZ90224.1"/>
    </source>
</evidence>
<comment type="cofactor">
    <cofactor evidence="2">
        <name>Mg(2+)</name>
        <dbReference type="ChEBI" id="CHEBI:18420"/>
    </cofactor>
    <text evidence="2">Binds 1 Mg(2+) ion.</text>
</comment>
<feature type="binding site" evidence="2">
    <location>
        <position position="244"/>
    </location>
    <ligand>
        <name>Mg(2+)</name>
        <dbReference type="ChEBI" id="CHEBI:18420"/>
    </ligand>
</feature>
<evidence type="ECO:0000259" key="4">
    <source>
        <dbReference type="PROSITE" id="PS51704"/>
    </source>
</evidence>
<dbReference type="SUPFAM" id="SSF53649">
    <property type="entry name" value="Alkaline phosphatase-like"/>
    <property type="match status" value="1"/>
</dbReference>
<dbReference type="eggNOG" id="COG1785">
    <property type="taxonomic scope" value="Bacteria"/>
</dbReference>
<evidence type="ECO:0000256" key="2">
    <source>
        <dbReference type="PIRSR" id="PIRSR601952-2"/>
    </source>
</evidence>
<dbReference type="Pfam" id="PF00245">
    <property type="entry name" value="Alk_phosphatase"/>
    <property type="match status" value="2"/>
</dbReference>
<dbReference type="PROSITE" id="PS51704">
    <property type="entry name" value="GP_PDE"/>
    <property type="match status" value="1"/>
</dbReference>
<dbReference type="PANTHER" id="PTHR37957">
    <property type="entry name" value="BLR7070 PROTEIN"/>
    <property type="match status" value="1"/>
</dbReference>
<feature type="domain" description="GP-PDE" evidence="4">
    <location>
        <begin position="779"/>
        <end position="1139"/>
    </location>
</feature>
<feature type="compositionally biased region" description="Basic and acidic residues" evidence="3">
    <location>
        <begin position="380"/>
        <end position="394"/>
    </location>
</feature>
<protein>
    <submittedName>
        <fullName evidence="5">Glycerophosphoryl diester phosphodiesterase</fullName>
    </submittedName>
</protein>
<dbReference type="Gene3D" id="3.40.720.10">
    <property type="entry name" value="Alkaline Phosphatase, subunit A"/>
    <property type="match status" value="1"/>
</dbReference>
<dbReference type="GO" id="GO:0006629">
    <property type="term" value="P:lipid metabolic process"/>
    <property type="evidence" value="ECO:0007669"/>
    <property type="project" value="InterPro"/>
</dbReference>
<dbReference type="InterPro" id="IPR017850">
    <property type="entry name" value="Alkaline_phosphatase_core_sf"/>
</dbReference>
<dbReference type="GO" id="GO:0046872">
    <property type="term" value="F:metal ion binding"/>
    <property type="evidence" value="ECO:0007669"/>
    <property type="project" value="UniProtKB-KW"/>
</dbReference>
<evidence type="ECO:0000256" key="3">
    <source>
        <dbReference type="SAM" id="MobiDB-lite"/>
    </source>
</evidence>
<dbReference type="SUPFAM" id="SSF141072">
    <property type="entry name" value="CalX-like"/>
    <property type="match status" value="1"/>
</dbReference>
<evidence type="ECO:0000313" key="6">
    <source>
        <dbReference type="Proteomes" id="UP000003781"/>
    </source>
</evidence>
<keyword evidence="2" id="KW-0460">Magnesium</keyword>
<dbReference type="InterPro" id="IPR027372">
    <property type="entry name" value="Phytase-like_dom"/>
</dbReference>
<dbReference type="eggNOG" id="COG4222">
    <property type="taxonomic scope" value="Bacteria"/>
</dbReference>
<organism evidence="5 6">
    <name type="scientific">Crocosphaera chwakensis CCY0110</name>
    <dbReference type="NCBI Taxonomy" id="391612"/>
    <lineage>
        <taxon>Bacteria</taxon>
        <taxon>Bacillati</taxon>
        <taxon>Cyanobacteriota</taxon>
        <taxon>Cyanophyceae</taxon>
        <taxon>Oscillatoriophycideae</taxon>
        <taxon>Chroococcales</taxon>
        <taxon>Aphanothecaceae</taxon>
        <taxon>Crocosphaera</taxon>
        <taxon>Crocosphaera chwakensis</taxon>
    </lineage>
</organism>
<dbReference type="Proteomes" id="UP000003781">
    <property type="component" value="Unassembled WGS sequence"/>
</dbReference>
<feature type="binding site" evidence="2">
    <location>
        <position position="486"/>
    </location>
    <ligand>
        <name>Zn(2+)</name>
        <dbReference type="ChEBI" id="CHEBI:29105"/>
        <label>2</label>
    </ligand>
</feature>
<keyword evidence="2" id="KW-0479">Metal-binding</keyword>
<feature type="binding site" evidence="2">
    <location>
        <position position="436"/>
    </location>
    <ligand>
        <name>Mg(2+)</name>
        <dbReference type="ChEBI" id="CHEBI:18420"/>
    </ligand>
</feature>
<comment type="caution">
    <text evidence="5">The sequence shown here is derived from an EMBL/GenBank/DDBJ whole genome shotgun (WGS) entry which is preliminary data.</text>
</comment>
<feature type="binding site" evidence="2">
    <location>
        <position position="445"/>
    </location>
    <ligand>
        <name>Zn(2+)</name>
        <dbReference type="ChEBI" id="CHEBI:29105"/>
        <label>2</label>
    </ligand>
</feature>
<feature type="binding site" evidence="2">
    <location>
        <position position="441"/>
    </location>
    <ligand>
        <name>Zn(2+)</name>
        <dbReference type="ChEBI" id="CHEBI:29105"/>
        <label>2</label>
    </ligand>
</feature>
<dbReference type="InterPro" id="IPR011049">
    <property type="entry name" value="Serralysin-like_metalloprot_C"/>
</dbReference>
<dbReference type="SUPFAM" id="SSF51120">
    <property type="entry name" value="beta-Roll"/>
    <property type="match status" value="1"/>
</dbReference>
<dbReference type="SUPFAM" id="SSF51695">
    <property type="entry name" value="PLC-like phosphodiesterases"/>
    <property type="match status" value="1"/>
</dbReference>
<dbReference type="Pfam" id="PF13449">
    <property type="entry name" value="Phytase-like"/>
    <property type="match status" value="2"/>
</dbReference>
<dbReference type="InterPro" id="IPR017946">
    <property type="entry name" value="PLC-like_Pdiesterase_TIM-brl"/>
</dbReference>
<feature type="region of interest" description="Disordered" evidence="3">
    <location>
        <begin position="368"/>
        <end position="397"/>
    </location>
</feature>
<dbReference type="InterPro" id="IPR001952">
    <property type="entry name" value="Alkaline_phosphatase"/>
</dbReference>
<dbReference type="GO" id="GO:0008081">
    <property type="term" value="F:phosphoric diester hydrolase activity"/>
    <property type="evidence" value="ECO:0007669"/>
    <property type="project" value="InterPro"/>
</dbReference>
<feature type="active site" description="Phosphoserine intermediate" evidence="1">
    <location>
        <position position="193"/>
    </location>
</feature>
<gene>
    <name evidence="5" type="ORF">CY0110_04413</name>
</gene>
<evidence type="ECO:0000256" key="1">
    <source>
        <dbReference type="PIRSR" id="PIRSR601952-1"/>
    </source>
</evidence>
<comment type="cofactor">
    <cofactor evidence="2">
        <name>Zn(2+)</name>
        <dbReference type="ChEBI" id="CHEBI:29105"/>
    </cofactor>
    <text evidence="2">Binds 2 Zn(2+) ions.</text>
</comment>
<dbReference type="EMBL" id="AAXW01000028">
    <property type="protein sequence ID" value="EAZ90224.1"/>
    <property type="molecule type" value="Genomic_DNA"/>
</dbReference>
<dbReference type="CDD" id="cd08602">
    <property type="entry name" value="GDPD_ScGlpQ1_like"/>
    <property type="match status" value="1"/>
</dbReference>
<dbReference type="Pfam" id="PF03009">
    <property type="entry name" value="GDPD"/>
    <property type="match status" value="1"/>
</dbReference>
<name>A3ITD9_9CHRO</name>
<dbReference type="GO" id="GO:0016791">
    <property type="term" value="F:phosphatase activity"/>
    <property type="evidence" value="ECO:0007669"/>
    <property type="project" value="InterPro"/>
</dbReference>